<organism evidence="2">
    <name type="scientific">viral metagenome</name>
    <dbReference type="NCBI Taxonomy" id="1070528"/>
    <lineage>
        <taxon>unclassified sequences</taxon>
        <taxon>metagenomes</taxon>
        <taxon>organismal metagenomes</taxon>
    </lineage>
</organism>
<protein>
    <submittedName>
        <fullName evidence="2">Uncharacterized protein</fullName>
    </submittedName>
</protein>
<keyword evidence="1" id="KW-1133">Transmembrane helix</keyword>
<feature type="transmembrane region" description="Helical" evidence="1">
    <location>
        <begin position="14"/>
        <end position="34"/>
    </location>
</feature>
<keyword evidence="1" id="KW-0472">Membrane</keyword>
<dbReference type="EMBL" id="MN739658">
    <property type="protein sequence ID" value="QHT18632.1"/>
    <property type="molecule type" value="Genomic_DNA"/>
</dbReference>
<sequence length="114" mass="12993">MNKVFVKDTLIDRIMLWVDMVISPLITLISAVYYGEAPSILSIMGLYKTVSMWNDWIYFQILKAEVHEWTSIVKSIGGPFIATNDPVYHSYVYADGMQRLHYICMGGAPSLPKN</sequence>
<keyword evidence="1" id="KW-0812">Transmembrane</keyword>
<evidence type="ECO:0000256" key="1">
    <source>
        <dbReference type="SAM" id="Phobius"/>
    </source>
</evidence>
<proteinExistence type="predicted"/>
<dbReference type="AlphaFoldDB" id="A0A6C0DQM7"/>
<evidence type="ECO:0000313" key="2">
    <source>
        <dbReference type="EMBL" id="QHT18632.1"/>
    </source>
</evidence>
<name>A0A6C0DQM7_9ZZZZ</name>
<accession>A0A6C0DQM7</accession>
<reference evidence="2" key="1">
    <citation type="journal article" date="2020" name="Nature">
        <title>Giant virus diversity and host interactions through global metagenomics.</title>
        <authorList>
            <person name="Schulz F."/>
            <person name="Roux S."/>
            <person name="Paez-Espino D."/>
            <person name="Jungbluth S."/>
            <person name="Walsh D.A."/>
            <person name="Denef V.J."/>
            <person name="McMahon K.D."/>
            <person name="Konstantinidis K.T."/>
            <person name="Eloe-Fadrosh E.A."/>
            <person name="Kyrpides N.C."/>
            <person name="Woyke T."/>
        </authorList>
    </citation>
    <scope>NUCLEOTIDE SEQUENCE</scope>
    <source>
        <strain evidence="2">GVMAG-M-3300023174-47</strain>
    </source>
</reference>